<gene>
    <name evidence="7" type="ORF">QWM81_01825</name>
</gene>
<dbReference type="InterPro" id="IPR006094">
    <property type="entry name" value="Oxid_FAD_bind_N"/>
</dbReference>
<comment type="similarity">
    <text evidence="2">Belongs to the oxygen-dependent FAD-linked oxidoreductase family.</text>
</comment>
<proteinExistence type="inferred from homology"/>
<evidence type="ECO:0000256" key="1">
    <source>
        <dbReference type="ARBA" id="ARBA00001974"/>
    </source>
</evidence>
<dbReference type="PROSITE" id="PS51387">
    <property type="entry name" value="FAD_PCMH"/>
    <property type="match status" value="1"/>
</dbReference>
<keyword evidence="5" id="KW-0560">Oxidoreductase</keyword>
<dbReference type="InterPro" id="IPR050416">
    <property type="entry name" value="FAD-linked_Oxidoreductase"/>
</dbReference>
<protein>
    <submittedName>
        <fullName evidence="7">FAD-binding protein</fullName>
    </submittedName>
</protein>
<evidence type="ECO:0000259" key="6">
    <source>
        <dbReference type="PROSITE" id="PS51387"/>
    </source>
</evidence>
<dbReference type="InterPro" id="IPR016166">
    <property type="entry name" value="FAD-bd_PCMH"/>
</dbReference>
<comment type="cofactor">
    <cofactor evidence="1">
        <name>FAD</name>
        <dbReference type="ChEBI" id="CHEBI:57692"/>
    </cofactor>
</comment>
<dbReference type="Proteomes" id="UP001174050">
    <property type="component" value="Unassembled WGS sequence"/>
</dbReference>
<accession>A0ABT7Z012</accession>
<evidence type="ECO:0000313" key="7">
    <source>
        <dbReference type="EMBL" id="MDN3292801.1"/>
    </source>
</evidence>
<evidence type="ECO:0000256" key="5">
    <source>
        <dbReference type="ARBA" id="ARBA00023002"/>
    </source>
</evidence>
<evidence type="ECO:0000256" key="4">
    <source>
        <dbReference type="ARBA" id="ARBA00022827"/>
    </source>
</evidence>
<dbReference type="Gene3D" id="3.40.462.20">
    <property type="match status" value="1"/>
</dbReference>
<dbReference type="InterPro" id="IPR012951">
    <property type="entry name" value="BBE"/>
</dbReference>
<dbReference type="Pfam" id="PF08031">
    <property type="entry name" value="BBE"/>
    <property type="match status" value="1"/>
</dbReference>
<keyword evidence="4" id="KW-0274">FAD</keyword>
<dbReference type="SUPFAM" id="SSF56176">
    <property type="entry name" value="FAD-binding/transporter-associated domain-like"/>
    <property type="match status" value="1"/>
</dbReference>
<evidence type="ECO:0000256" key="2">
    <source>
        <dbReference type="ARBA" id="ARBA00005466"/>
    </source>
</evidence>
<dbReference type="InterPro" id="IPR016169">
    <property type="entry name" value="FAD-bd_PCMH_sub2"/>
</dbReference>
<reference evidence="7" key="1">
    <citation type="submission" date="2023-06" db="EMBL/GenBank/DDBJ databases">
        <title>WGS-Sequencing of Streptomyces ficellus isolate 21 collected from sand in Gara Djebilet Iron Mine in Algeria.</title>
        <authorList>
            <person name="Zegers G.P."/>
            <person name="Gomez A."/>
            <person name="Gueddou A."/>
            <person name="Zahara A.F."/>
            <person name="Worth M."/>
            <person name="Sevigny J.L."/>
            <person name="Tisa L."/>
        </authorList>
    </citation>
    <scope>NUCLEOTIDE SEQUENCE</scope>
    <source>
        <strain evidence="7">AS11</strain>
    </source>
</reference>
<dbReference type="InterPro" id="IPR036318">
    <property type="entry name" value="FAD-bd_PCMH-like_sf"/>
</dbReference>
<comment type="caution">
    <text evidence="7">The sequence shown here is derived from an EMBL/GenBank/DDBJ whole genome shotgun (WGS) entry which is preliminary data.</text>
</comment>
<organism evidence="7 8">
    <name type="scientific">Streptomyces ficellus</name>
    <dbReference type="NCBI Taxonomy" id="1977088"/>
    <lineage>
        <taxon>Bacteria</taxon>
        <taxon>Bacillati</taxon>
        <taxon>Actinomycetota</taxon>
        <taxon>Actinomycetes</taxon>
        <taxon>Kitasatosporales</taxon>
        <taxon>Streptomycetaceae</taxon>
        <taxon>Streptomyces</taxon>
    </lineage>
</organism>
<dbReference type="PANTHER" id="PTHR42973:SF39">
    <property type="entry name" value="FAD-BINDING PCMH-TYPE DOMAIN-CONTAINING PROTEIN"/>
    <property type="match status" value="1"/>
</dbReference>
<dbReference type="Pfam" id="PF01565">
    <property type="entry name" value="FAD_binding_4"/>
    <property type="match status" value="1"/>
</dbReference>
<keyword evidence="8" id="KW-1185">Reference proteome</keyword>
<feature type="domain" description="FAD-binding PCMH-type" evidence="6">
    <location>
        <begin position="32"/>
        <end position="212"/>
    </location>
</feature>
<dbReference type="Gene3D" id="3.30.465.10">
    <property type="match status" value="1"/>
</dbReference>
<keyword evidence="3" id="KW-0285">Flavoprotein</keyword>
<sequence>MTHTAGEPTSLLVIEPGDARYENLVQSYNHRFTGVPEQVCLPLDTEGVVTAVGHAVAAGKRIGVRSGGHCFENFTADPGIDVLLDLSQLNGIAHDRRLRAVEVGAGATLGEVYRTLFKRWGVTIPGGTCFEVGAGGHVLGGGYGHLSRRDGLVVDHLYAVEVVVVDASGRARAMVATADRDDPHRDLWWAHTGGGGGNFGVVTRYWLRTPGADSDDPAGLLPKAPARVRRRTVMWPWEGMTEDAFGTLLRNYCDWYEKNDDADGPAAGLWSNLIATHQSSGMFGMTAVIDADGPDAETVFDEQYRSVTRGVGVDPVTHSAEIVPWFSSWMPSYSFPNDPKGRYKDKSGNFRKGFTAHQRQTIYRYLTDPGRSNPTTCVVVAGYGGKVNTVAPDATATAQRDSILKVVYSGGVWQSEDQDEANIAWMRRFYRDVYAGTGGVPVPDDVNDGAYIGYPDVDLADPAWNSSGVPWSSIYYGDNYPRLQQVKRRYDPRNVFRHALSIELPSA</sequence>
<dbReference type="PANTHER" id="PTHR42973">
    <property type="entry name" value="BINDING OXIDOREDUCTASE, PUTATIVE (AFU_ORTHOLOGUE AFUA_1G17690)-RELATED"/>
    <property type="match status" value="1"/>
</dbReference>
<evidence type="ECO:0000313" key="8">
    <source>
        <dbReference type="Proteomes" id="UP001174050"/>
    </source>
</evidence>
<evidence type="ECO:0000256" key="3">
    <source>
        <dbReference type="ARBA" id="ARBA00022630"/>
    </source>
</evidence>
<name>A0ABT7Z012_9ACTN</name>
<dbReference type="RefSeq" id="WP_290109606.1">
    <property type="nucleotide sequence ID" value="NZ_JAUEPL010000002.1"/>
</dbReference>
<dbReference type="EMBL" id="JAUEPL010000002">
    <property type="protein sequence ID" value="MDN3292801.1"/>
    <property type="molecule type" value="Genomic_DNA"/>
</dbReference>